<dbReference type="Gene3D" id="3.40.50.1390">
    <property type="entry name" value="Resolvase, N-terminal catalytic domain"/>
    <property type="match status" value="1"/>
</dbReference>
<dbReference type="EMBL" id="BONX01000007">
    <property type="protein sequence ID" value="GIG94635.1"/>
    <property type="molecule type" value="Genomic_DNA"/>
</dbReference>
<dbReference type="PANTHER" id="PTHR30461:SF23">
    <property type="entry name" value="DNA RECOMBINASE-RELATED"/>
    <property type="match status" value="1"/>
</dbReference>
<dbReference type="InterPro" id="IPR011109">
    <property type="entry name" value="DNA_bind_recombinase_dom"/>
</dbReference>
<evidence type="ECO:0000313" key="2">
    <source>
        <dbReference type="EMBL" id="GIG94635.1"/>
    </source>
</evidence>
<dbReference type="CDD" id="cd00338">
    <property type="entry name" value="Ser_Recombinase"/>
    <property type="match status" value="1"/>
</dbReference>
<dbReference type="InterPro" id="IPR025827">
    <property type="entry name" value="Zn_ribbon_recom_dom"/>
</dbReference>
<dbReference type="Gene3D" id="3.90.1750.20">
    <property type="entry name" value="Putative Large Serine Recombinase, Chain B, Domain 2"/>
    <property type="match status" value="1"/>
</dbReference>
<dbReference type="InterPro" id="IPR038109">
    <property type="entry name" value="DNA_bind_recomb_sf"/>
</dbReference>
<feature type="domain" description="Recombinase" evidence="1">
    <location>
        <begin position="184"/>
        <end position="345"/>
    </location>
</feature>
<evidence type="ECO:0000313" key="3">
    <source>
        <dbReference type="Proteomes" id="UP000621500"/>
    </source>
</evidence>
<dbReference type="SUPFAM" id="SSF53041">
    <property type="entry name" value="Resolvase-like"/>
    <property type="match status" value="1"/>
</dbReference>
<keyword evidence="3" id="KW-1185">Reference proteome</keyword>
<comment type="caution">
    <text evidence="2">The sequence shown here is derived from an EMBL/GenBank/DDBJ whole genome shotgun (WGS) entry which is preliminary data.</text>
</comment>
<sequence>MTIDAERLGRNLAKLSFDAPKLSFAFYGRVSTEDNQDPESSRGWQVQLATNLIAPRGGVIVEQFFDIGHTRALPWQRRPEAARLLAALRNPQRGFTAVVIGEPHRAFYGNQFGLTVPLFIHYGLQLWVPEVGGPFDPDNEAHELIMSVFGGMSKGERNRVKVRVRTAMASQTVLEGRYLGGRPPYGYMLKDLGPHPNPAKAAEGKRLHGLTPDPQTAPVVRRIFAMYLAGYGLFAIAEALTRDDIPCPSAHDRARNRHRDGLAWSKTAIRVILTNPRYTGRQVWNKQRTDEVLLDVDDVALGHIAVMRWNGRDQWLVSKDIVHDPLVDEADFERVQQLMTRRARTATAPKRAHRSRHPYVFKSLVSCGVCGRKMQGQHSHGVAYYRCRFPQEYALANKVDHPRNVIMREEALITPLDTWLVQEFGPLQRRHTIAKLLDQLALDTPAVASATPVGPTVADCDAKLARYRAALEAGADPAVVAGWIAETQAERQLAEQQERAVTAVGVPDTTGHLTEEEIIAIVEELGDLVTAVRDAEPEHKMEVYRSLGLRLTYDPDTKTVRADVDLATHRWDSVRVRGGT</sequence>
<evidence type="ECO:0000259" key="1">
    <source>
        <dbReference type="PROSITE" id="PS51737"/>
    </source>
</evidence>
<dbReference type="PROSITE" id="PS51737">
    <property type="entry name" value="RECOMBINASE_DNA_BIND"/>
    <property type="match status" value="1"/>
</dbReference>
<organism evidence="2 3">
    <name type="scientific">Plantactinospora mayteni</name>
    <dbReference type="NCBI Taxonomy" id="566021"/>
    <lineage>
        <taxon>Bacteria</taxon>
        <taxon>Bacillati</taxon>
        <taxon>Actinomycetota</taxon>
        <taxon>Actinomycetes</taxon>
        <taxon>Micromonosporales</taxon>
        <taxon>Micromonosporaceae</taxon>
        <taxon>Plantactinospora</taxon>
    </lineage>
</organism>
<dbReference type="InterPro" id="IPR006119">
    <property type="entry name" value="Resolv_N"/>
</dbReference>
<dbReference type="InterPro" id="IPR050639">
    <property type="entry name" value="SSR_resolvase"/>
</dbReference>
<dbReference type="Proteomes" id="UP000621500">
    <property type="component" value="Unassembled WGS sequence"/>
</dbReference>
<dbReference type="Pfam" id="PF00239">
    <property type="entry name" value="Resolvase"/>
    <property type="match status" value="1"/>
</dbReference>
<name>A0ABQ4EIV2_9ACTN</name>
<dbReference type="Pfam" id="PF13408">
    <property type="entry name" value="Zn_ribbon_recom"/>
    <property type="match status" value="1"/>
</dbReference>
<dbReference type="Pfam" id="PF07508">
    <property type="entry name" value="Recombinase"/>
    <property type="match status" value="1"/>
</dbReference>
<dbReference type="SMART" id="SM00857">
    <property type="entry name" value="Resolvase"/>
    <property type="match status" value="1"/>
</dbReference>
<dbReference type="InterPro" id="IPR036162">
    <property type="entry name" value="Resolvase-like_N_sf"/>
</dbReference>
<proteinExistence type="predicted"/>
<reference evidence="2 3" key="1">
    <citation type="submission" date="2021-01" db="EMBL/GenBank/DDBJ databases">
        <title>Whole genome shotgun sequence of Plantactinospora mayteni NBRC 109088.</title>
        <authorList>
            <person name="Komaki H."/>
            <person name="Tamura T."/>
        </authorList>
    </citation>
    <scope>NUCLEOTIDE SEQUENCE [LARGE SCALE GENOMIC DNA]</scope>
    <source>
        <strain evidence="2 3">NBRC 109088</strain>
    </source>
</reference>
<gene>
    <name evidence="2" type="ORF">Pma05_12080</name>
</gene>
<protein>
    <submittedName>
        <fullName evidence="2">Recombinase</fullName>
    </submittedName>
</protein>
<dbReference type="RefSeq" id="WP_203856279.1">
    <property type="nucleotide sequence ID" value="NZ_BAAAZQ010000005.1"/>
</dbReference>
<accession>A0ABQ4EIV2</accession>
<dbReference type="PANTHER" id="PTHR30461">
    <property type="entry name" value="DNA-INVERTASE FROM LAMBDOID PROPHAGE"/>
    <property type="match status" value="1"/>
</dbReference>